<keyword evidence="2" id="KW-1133">Transmembrane helix</keyword>
<feature type="region of interest" description="Disordered" evidence="1">
    <location>
        <begin position="1"/>
        <end position="34"/>
    </location>
</feature>
<evidence type="ECO:0000313" key="3">
    <source>
        <dbReference type="EMBL" id="BAV97336.1"/>
    </source>
</evidence>
<dbReference type="AlphaFoldDB" id="A0AAU9AR27"/>
<feature type="region of interest" description="Disordered" evidence="1">
    <location>
        <begin position="71"/>
        <end position="124"/>
    </location>
</feature>
<evidence type="ECO:0008006" key="5">
    <source>
        <dbReference type="Google" id="ProtNLM"/>
    </source>
</evidence>
<dbReference type="GeneID" id="83063716"/>
<gene>
    <name evidence="3" type="ORF">LEN_1849</name>
</gene>
<keyword evidence="2" id="KW-0812">Transmembrane</keyword>
<sequence>MSERRQQDASPSRADGEGLRVVAKTPPPRSGRRLGAACVAAAVAVTLAGWWLQPDSVRAAGMAGKEVQRDGLAAAGAAPGERAAEAGPAGRAPVPGSGRQPAAQEPSMPSNDPDDLAAYFRPGDPEPTGAQVIAALQQAGVRTGLGAFNPPGTSPPLAGLAVPEDFELPPGYVRHHQVTDEGVPIEPVLMFAPGFVLRDARGRPRAMPEDRIVPPDLAPPGLPLRSIRIPPH</sequence>
<keyword evidence="2" id="KW-0472">Membrane</keyword>
<dbReference type="EMBL" id="AP014940">
    <property type="protein sequence ID" value="BAV97336.1"/>
    <property type="molecule type" value="Genomic_DNA"/>
</dbReference>
<dbReference type="KEGG" id="lem:LEN_1849"/>
<accession>A0AAU9AR27</accession>
<evidence type="ECO:0000256" key="2">
    <source>
        <dbReference type="SAM" id="Phobius"/>
    </source>
</evidence>
<evidence type="ECO:0000313" key="4">
    <source>
        <dbReference type="Proteomes" id="UP000218824"/>
    </source>
</evidence>
<dbReference type="Proteomes" id="UP000218824">
    <property type="component" value="Chromosome"/>
</dbReference>
<proteinExistence type="predicted"/>
<protein>
    <recommendedName>
        <fullName evidence="5">Conjugal transfer protein TrbI</fullName>
    </recommendedName>
</protein>
<dbReference type="RefSeq" id="WP_096377511.1">
    <property type="nucleotide sequence ID" value="NZ_AP014940.1"/>
</dbReference>
<feature type="transmembrane region" description="Helical" evidence="2">
    <location>
        <begin position="34"/>
        <end position="52"/>
    </location>
</feature>
<organism evidence="3 4">
    <name type="scientific">Lysobacter enzymogenes</name>
    <dbReference type="NCBI Taxonomy" id="69"/>
    <lineage>
        <taxon>Bacteria</taxon>
        <taxon>Pseudomonadati</taxon>
        <taxon>Pseudomonadota</taxon>
        <taxon>Gammaproteobacteria</taxon>
        <taxon>Lysobacterales</taxon>
        <taxon>Lysobacteraceae</taxon>
        <taxon>Lysobacter</taxon>
    </lineage>
</organism>
<feature type="compositionally biased region" description="Low complexity" evidence="1">
    <location>
        <begin position="73"/>
        <end position="92"/>
    </location>
</feature>
<evidence type="ECO:0000256" key="1">
    <source>
        <dbReference type="SAM" id="MobiDB-lite"/>
    </source>
</evidence>
<reference evidence="3 4" key="1">
    <citation type="journal article" date="2017" name="DNA Res.">
        <title>Complete genome sequence and expression profile of the commercial lytic enzyme producer Lysobacter enzymogenes M497-1.</title>
        <authorList>
            <person name="Takami H."/>
            <person name="Toyoda A."/>
            <person name="Uchiyama I."/>
            <person name="Itoh T."/>
            <person name="Takaki Y."/>
            <person name="Arai W."/>
            <person name="Nishi S."/>
            <person name="Kawai M."/>
            <person name="Shinya K."/>
            <person name="Ikeda H."/>
        </authorList>
    </citation>
    <scope>NUCLEOTIDE SEQUENCE [LARGE SCALE GENOMIC DNA]</scope>
    <source>
        <strain evidence="3 4">M497-1</strain>
    </source>
</reference>
<name>A0AAU9AR27_LYSEN</name>